<evidence type="ECO:0000256" key="1">
    <source>
        <dbReference type="ARBA" id="ARBA00004240"/>
    </source>
</evidence>
<dbReference type="OMA" id="QYKFRPN"/>
<dbReference type="AlphaFoldDB" id="D7FSK5"/>
<dbReference type="InParanoid" id="D7FSK5"/>
<evidence type="ECO:0000313" key="10">
    <source>
        <dbReference type="Proteomes" id="UP000002630"/>
    </source>
</evidence>
<protein>
    <recommendedName>
        <fullName evidence="4">UDP-N-acetylglucosamine transferase subunit ALG13</fullName>
        <ecNumber evidence="3">2.4.1.141</ecNumber>
    </recommendedName>
</protein>
<dbReference type="Proteomes" id="UP000002630">
    <property type="component" value="Linkage Group LG29"/>
</dbReference>
<comment type="similarity">
    <text evidence="2">Belongs to the glycosyltransferase 28 family.</text>
</comment>
<dbReference type="Gene3D" id="3.40.50.2000">
    <property type="entry name" value="Glycogen Phosphorylase B"/>
    <property type="match status" value="1"/>
</dbReference>
<organism evidence="9 10">
    <name type="scientific">Ectocarpus siliculosus</name>
    <name type="common">Brown alga</name>
    <name type="synonym">Conferva siliculosa</name>
    <dbReference type="NCBI Taxonomy" id="2880"/>
    <lineage>
        <taxon>Eukaryota</taxon>
        <taxon>Sar</taxon>
        <taxon>Stramenopiles</taxon>
        <taxon>Ochrophyta</taxon>
        <taxon>PX clade</taxon>
        <taxon>Phaeophyceae</taxon>
        <taxon>Ectocarpales</taxon>
        <taxon>Ectocarpaceae</taxon>
        <taxon>Ectocarpus</taxon>
    </lineage>
</organism>
<keyword evidence="5 9" id="KW-0328">Glycosyltransferase</keyword>
<evidence type="ECO:0000256" key="5">
    <source>
        <dbReference type="ARBA" id="ARBA00022676"/>
    </source>
</evidence>
<dbReference type="GO" id="GO:0004577">
    <property type="term" value="F:N-acetylglucosaminyldiphosphodolichol N-acetylglucosaminyltransferase activity"/>
    <property type="evidence" value="ECO:0007669"/>
    <property type="project" value="UniProtKB-EC"/>
</dbReference>
<evidence type="ECO:0000256" key="6">
    <source>
        <dbReference type="ARBA" id="ARBA00022679"/>
    </source>
</evidence>
<dbReference type="FunCoup" id="D7FSK5">
    <property type="interactions" value="74"/>
</dbReference>
<evidence type="ECO:0000259" key="8">
    <source>
        <dbReference type="Pfam" id="PF04101"/>
    </source>
</evidence>
<evidence type="ECO:0000256" key="3">
    <source>
        <dbReference type="ARBA" id="ARBA00012614"/>
    </source>
</evidence>
<dbReference type="STRING" id="2880.D7FSK5"/>
<dbReference type="EC" id="2.4.1.141" evidence="3"/>
<dbReference type="eggNOG" id="KOG3349">
    <property type="taxonomic scope" value="Eukaryota"/>
</dbReference>
<proteinExistence type="inferred from homology"/>
<name>D7FSK5_ECTSI</name>
<dbReference type="EMBL" id="FN648416">
    <property type="protein sequence ID" value="CBJ31146.1"/>
    <property type="molecule type" value="Genomic_DNA"/>
</dbReference>
<dbReference type="PANTHER" id="PTHR12867">
    <property type="entry name" value="GLYCOSYL TRANSFERASE-RELATED"/>
    <property type="match status" value="1"/>
</dbReference>
<sequence>MGKHVFVTVGTTKFDSLVQAVDNAVVLSSLCSKGFTSLTVQIGHGQHVPSFPVDQTALDCRWYRFKQTLHEDMARADVVVSHAGAGSVMEALGLGKALVVVVNRALMDNHQEELADALAQRNYLRATTPEGLAGALVELDDSPSARRPYPPAKPEAFAAIVDEEMRAAQDGR</sequence>
<gene>
    <name evidence="9" type="primary">ALG13</name>
    <name evidence="9" type="ORF">Esi_0236_0004</name>
</gene>
<keyword evidence="10" id="KW-1185">Reference proteome</keyword>
<accession>D7FSK5</accession>
<reference evidence="9 10" key="1">
    <citation type="journal article" date="2010" name="Nature">
        <title>The Ectocarpus genome and the independent evolution of multicellularity in brown algae.</title>
        <authorList>
            <person name="Cock J.M."/>
            <person name="Sterck L."/>
            <person name="Rouze P."/>
            <person name="Scornet D."/>
            <person name="Allen A.E."/>
            <person name="Amoutzias G."/>
            <person name="Anthouard V."/>
            <person name="Artiguenave F."/>
            <person name="Aury J.M."/>
            <person name="Badger J.H."/>
            <person name="Beszteri B."/>
            <person name="Billiau K."/>
            <person name="Bonnet E."/>
            <person name="Bothwell J.H."/>
            <person name="Bowler C."/>
            <person name="Boyen C."/>
            <person name="Brownlee C."/>
            <person name="Carrano C.J."/>
            <person name="Charrier B."/>
            <person name="Cho G.Y."/>
            <person name="Coelho S.M."/>
            <person name="Collen J."/>
            <person name="Corre E."/>
            <person name="Da Silva C."/>
            <person name="Delage L."/>
            <person name="Delaroque N."/>
            <person name="Dittami S.M."/>
            <person name="Doulbeau S."/>
            <person name="Elias M."/>
            <person name="Farnham G."/>
            <person name="Gachon C.M."/>
            <person name="Gschloessl B."/>
            <person name="Heesch S."/>
            <person name="Jabbari K."/>
            <person name="Jubin C."/>
            <person name="Kawai H."/>
            <person name="Kimura K."/>
            <person name="Kloareg B."/>
            <person name="Kupper F.C."/>
            <person name="Lang D."/>
            <person name="Le Bail A."/>
            <person name="Leblanc C."/>
            <person name="Lerouge P."/>
            <person name="Lohr M."/>
            <person name="Lopez P.J."/>
            <person name="Martens C."/>
            <person name="Maumus F."/>
            <person name="Michel G."/>
            <person name="Miranda-Saavedra D."/>
            <person name="Morales J."/>
            <person name="Moreau H."/>
            <person name="Motomura T."/>
            <person name="Nagasato C."/>
            <person name="Napoli C.A."/>
            <person name="Nelson D.R."/>
            <person name="Nyvall-Collen P."/>
            <person name="Peters A.F."/>
            <person name="Pommier C."/>
            <person name="Potin P."/>
            <person name="Poulain J."/>
            <person name="Quesneville H."/>
            <person name="Read B."/>
            <person name="Rensing S.A."/>
            <person name="Ritter A."/>
            <person name="Rousvoal S."/>
            <person name="Samanta M."/>
            <person name="Samson G."/>
            <person name="Schroeder D.C."/>
            <person name="Segurens B."/>
            <person name="Strittmatter M."/>
            <person name="Tonon T."/>
            <person name="Tregear J.W."/>
            <person name="Valentin K."/>
            <person name="von Dassow P."/>
            <person name="Yamagishi T."/>
            <person name="Van de Peer Y."/>
            <person name="Wincker P."/>
        </authorList>
    </citation>
    <scope>NUCLEOTIDE SEQUENCE [LARGE SCALE GENOMIC DNA]</scope>
    <source>
        <strain evidence="10">Ec32 / CCAP1310/4</strain>
    </source>
</reference>
<dbReference type="InterPro" id="IPR007235">
    <property type="entry name" value="Glyco_trans_28_C"/>
</dbReference>
<dbReference type="PANTHER" id="PTHR12867:SF6">
    <property type="entry name" value="N-ACETYLGLUCOSAMINYLDIPHOSPHODOLICHOL N-ACETYLGLUCOSAMINYLTRANSFERASE"/>
    <property type="match status" value="1"/>
</dbReference>
<keyword evidence="7" id="KW-0256">Endoplasmic reticulum</keyword>
<dbReference type="GO" id="GO:0006488">
    <property type="term" value="P:dolichol-linked oligosaccharide biosynthetic process"/>
    <property type="evidence" value="ECO:0007669"/>
    <property type="project" value="InterPro"/>
</dbReference>
<evidence type="ECO:0000256" key="2">
    <source>
        <dbReference type="ARBA" id="ARBA00006962"/>
    </source>
</evidence>
<dbReference type="GO" id="GO:0005783">
    <property type="term" value="C:endoplasmic reticulum"/>
    <property type="evidence" value="ECO:0007669"/>
    <property type="project" value="UniProtKB-SubCell"/>
</dbReference>
<evidence type="ECO:0000256" key="7">
    <source>
        <dbReference type="ARBA" id="ARBA00022824"/>
    </source>
</evidence>
<evidence type="ECO:0000313" key="9">
    <source>
        <dbReference type="EMBL" id="CBJ31146.1"/>
    </source>
</evidence>
<comment type="subcellular location">
    <subcellularLocation>
        <location evidence="1">Endoplasmic reticulum</location>
    </subcellularLocation>
</comment>
<dbReference type="EMBL" id="FN649754">
    <property type="protein sequence ID" value="CBJ31146.1"/>
    <property type="molecule type" value="Genomic_DNA"/>
</dbReference>
<evidence type="ECO:0000256" key="4">
    <source>
        <dbReference type="ARBA" id="ARBA00017468"/>
    </source>
</evidence>
<dbReference type="Pfam" id="PF04101">
    <property type="entry name" value="Glyco_tran_28_C"/>
    <property type="match status" value="1"/>
</dbReference>
<dbReference type="InterPro" id="IPR039042">
    <property type="entry name" value="Alg13-like"/>
</dbReference>
<dbReference type="OrthoDB" id="20273at2759"/>
<keyword evidence="6 9" id="KW-0808">Transferase</keyword>
<dbReference type="SUPFAM" id="SSF53756">
    <property type="entry name" value="UDP-Glycosyltransferase/glycogen phosphorylase"/>
    <property type="match status" value="1"/>
</dbReference>
<feature type="domain" description="Glycosyl transferase family 28 C-terminal" evidence="8">
    <location>
        <begin position="4"/>
        <end position="150"/>
    </location>
</feature>